<protein>
    <submittedName>
        <fullName evidence="2">Uncharacterized protein</fullName>
    </submittedName>
</protein>
<name>A0A1I0H1I5_9ACTN</name>
<evidence type="ECO:0000256" key="1">
    <source>
        <dbReference type="SAM" id="Phobius"/>
    </source>
</evidence>
<dbReference type="AlphaFoldDB" id="A0A1I0H1I5"/>
<keyword evidence="1" id="KW-0472">Membrane</keyword>
<reference evidence="2 3" key="1">
    <citation type="submission" date="2016-10" db="EMBL/GenBank/DDBJ databases">
        <authorList>
            <person name="de Groot N.N."/>
        </authorList>
    </citation>
    <scope>NUCLEOTIDE SEQUENCE [LARGE SCALE GENOMIC DNA]</scope>
    <source>
        <strain evidence="2 3">CGMCC 4.5598</strain>
    </source>
</reference>
<keyword evidence="3" id="KW-1185">Reference proteome</keyword>
<organism evidence="2 3">
    <name type="scientific">Nonomuraea wenchangensis</name>
    <dbReference type="NCBI Taxonomy" id="568860"/>
    <lineage>
        <taxon>Bacteria</taxon>
        <taxon>Bacillati</taxon>
        <taxon>Actinomycetota</taxon>
        <taxon>Actinomycetes</taxon>
        <taxon>Streptosporangiales</taxon>
        <taxon>Streptosporangiaceae</taxon>
        <taxon>Nonomuraea</taxon>
    </lineage>
</organism>
<evidence type="ECO:0000313" key="3">
    <source>
        <dbReference type="Proteomes" id="UP000199361"/>
    </source>
</evidence>
<evidence type="ECO:0000313" key="2">
    <source>
        <dbReference type="EMBL" id="SET76644.1"/>
    </source>
</evidence>
<accession>A0A1I0H1I5</accession>
<keyword evidence="1" id="KW-0812">Transmembrane</keyword>
<sequence>MLRSLAVGLLSGVIAVPLLWIQRGEGFEHARLAALMALDMGQFVGVSVGLVVGFVLTATGRWSRTPGYVLGTITAAFGVLVATQALPTMSWVDGRPSGLGDPDGESFMAFLALASGGFTTLVGLSIVLWRWSGYDPRTAPVKGRRRR</sequence>
<dbReference type="STRING" id="568860.SAMN05421811_10436"/>
<keyword evidence="1" id="KW-1133">Transmembrane helix</keyword>
<dbReference type="EMBL" id="FOHX01000004">
    <property type="protein sequence ID" value="SET76644.1"/>
    <property type="molecule type" value="Genomic_DNA"/>
</dbReference>
<proteinExistence type="predicted"/>
<feature type="transmembrane region" description="Helical" evidence="1">
    <location>
        <begin position="68"/>
        <end position="87"/>
    </location>
</feature>
<gene>
    <name evidence="2" type="ORF">SAMN05421811_10436</name>
</gene>
<feature type="transmembrane region" description="Helical" evidence="1">
    <location>
        <begin position="31"/>
        <end position="56"/>
    </location>
</feature>
<dbReference type="Proteomes" id="UP000199361">
    <property type="component" value="Unassembled WGS sequence"/>
</dbReference>
<feature type="transmembrane region" description="Helical" evidence="1">
    <location>
        <begin position="107"/>
        <end position="129"/>
    </location>
</feature>